<accession>A0A2K3N6W2</accession>
<sequence length="71" mass="7776">MANSSQFNNNDTEDVNVVVQTSPQNTVLSPARNTDLQILPEIDSRDGHDISWASEDGDLVVLTEKQSGKHP</sequence>
<organism evidence="1 2">
    <name type="scientific">Trifolium pratense</name>
    <name type="common">Red clover</name>
    <dbReference type="NCBI Taxonomy" id="57577"/>
    <lineage>
        <taxon>Eukaryota</taxon>
        <taxon>Viridiplantae</taxon>
        <taxon>Streptophyta</taxon>
        <taxon>Embryophyta</taxon>
        <taxon>Tracheophyta</taxon>
        <taxon>Spermatophyta</taxon>
        <taxon>Magnoliopsida</taxon>
        <taxon>eudicotyledons</taxon>
        <taxon>Gunneridae</taxon>
        <taxon>Pentapetalae</taxon>
        <taxon>rosids</taxon>
        <taxon>fabids</taxon>
        <taxon>Fabales</taxon>
        <taxon>Fabaceae</taxon>
        <taxon>Papilionoideae</taxon>
        <taxon>50 kb inversion clade</taxon>
        <taxon>NPAAA clade</taxon>
        <taxon>Hologalegina</taxon>
        <taxon>IRL clade</taxon>
        <taxon>Trifolieae</taxon>
        <taxon>Trifolium</taxon>
    </lineage>
</organism>
<gene>
    <name evidence="1" type="ORF">L195_g022017</name>
</gene>
<reference evidence="1 2" key="1">
    <citation type="journal article" date="2014" name="Am. J. Bot.">
        <title>Genome assembly and annotation for red clover (Trifolium pratense; Fabaceae).</title>
        <authorList>
            <person name="Istvanek J."/>
            <person name="Jaros M."/>
            <person name="Krenek A."/>
            <person name="Repkova J."/>
        </authorList>
    </citation>
    <scope>NUCLEOTIDE SEQUENCE [LARGE SCALE GENOMIC DNA]</scope>
    <source>
        <strain evidence="2">cv. Tatra</strain>
        <tissue evidence="1">Young leaves</tissue>
    </source>
</reference>
<proteinExistence type="predicted"/>
<evidence type="ECO:0000313" key="1">
    <source>
        <dbReference type="EMBL" id="PNX98760.1"/>
    </source>
</evidence>
<comment type="caution">
    <text evidence="1">The sequence shown here is derived from an EMBL/GenBank/DDBJ whole genome shotgun (WGS) entry which is preliminary data.</text>
</comment>
<dbReference type="Proteomes" id="UP000236291">
    <property type="component" value="Unassembled WGS sequence"/>
</dbReference>
<reference evidence="1 2" key="2">
    <citation type="journal article" date="2017" name="Front. Plant Sci.">
        <title>Gene Classification and Mining of Molecular Markers Useful in Red Clover (Trifolium pratense) Breeding.</title>
        <authorList>
            <person name="Istvanek J."/>
            <person name="Dluhosova J."/>
            <person name="Dluhos P."/>
            <person name="Patkova L."/>
            <person name="Nedelnik J."/>
            <person name="Repkova J."/>
        </authorList>
    </citation>
    <scope>NUCLEOTIDE SEQUENCE [LARGE SCALE GENOMIC DNA]</scope>
    <source>
        <strain evidence="2">cv. Tatra</strain>
        <tissue evidence="1">Young leaves</tissue>
    </source>
</reference>
<protein>
    <submittedName>
        <fullName evidence="1">Uncharacterized protein</fullName>
    </submittedName>
</protein>
<dbReference type="EMBL" id="ASHM01017006">
    <property type="protein sequence ID" value="PNX98760.1"/>
    <property type="molecule type" value="Genomic_DNA"/>
</dbReference>
<evidence type="ECO:0000313" key="2">
    <source>
        <dbReference type="Proteomes" id="UP000236291"/>
    </source>
</evidence>
<name>A0A2K3N6W2_TRIPR</name>
<dbReference type="AlphaFoldDB" id="A0A2K3N6W2"/>